<evidence type="ECO:0000256" key="9">
    <source>
        <dbReference type="SAM" id="Phobius"/>
    </source>
</evidence>
<dbReference type="AlphaFoldDB" id="A0A1H9XEG3"/>
<evidence type="ECO:0000256" key="5">
    <source>
        <dbReference type="ARBA" id="ARBA00022989"/>
    </source>
</evidence>
<dbReference type="Pfam" id="PF09594">
    <property type="entry name" value="GT87"/>
    <property type="match status" value="1"/>
</dbReference>
<evidence type="ECO:0000256" key="4">
    <source>
        <dbReference type="ARBA" id="ARBA00022692"/>
    </source>
</evidence>
<keyword evidence="6 9" id="KW-0472">Membrane</keyword>
<dbReference type="EMBL" id="FOFT01000014">
    <property type="protein sequence ID" value="SES44439.1"/>
    <property type="molecule type" value="Genomic_DNA"/>
</dbReference>
<evidence type="ECO:0000256" key="8">
    <source>
        <dbReference type="SAM" id="MobiDB-lite"/>
    </source>
</evidence>
<comment type="similarity">
    <text evidence="7">Belongs to the glycosyltransferase 87 family.</text>
</comment>
<protein>
    <submittedName>
        <fullName evidence="10">Alpha-1,2-mannosyltransferase</fullName>
    </submittedName>
</protein>
<dbReference type="Proteomes" id="UP000199028">
    <property type="component" value="Unassembled WGS sequence"/>
</dbReference>
<keyword evidence="10" id="KW-0328">Glycosyltransferase</keyword>
<accession>A0A1H9XEG3</accession>
<feature type="transmembrane region" description="Helical" evidence="9">
    <location>
        <begin position="259"/>
        <end position="279"/>
    </location>
</feature>
<feature type="transmembrane region" description="Helical" evidence="9">
    <location>
        <begin position="171"/>
        <end position="190"/>
    </location>
</feature>
<keyword evidence="3 10" id="KW-0808">Transferase</keyword>
<feature type="transmembrane region" description="Helical" evidence="9">
    <location>
        <begin position="141"/>
        <end position="164"/>
    </location>
</feature>
<gene>
    <name evidence="10" type="ORF">SAMN05216195_114212</name>
</gene>
<dbReference type="GO" id="GO:0016758">
    <property type="term" value="F:hexosyltransferase activity"/>
    <property type="evidence" value="ECO:0007669"/>
    <property type="project" value="InterPro"/>
</dbReference>
<dbReference type="GO" id="GO:0005886">
    <property type="term" value="C:plasma membrane"/>
    <property type="evidence" value="ECO:0007669"/>
    <property type="project" value="UniProtKB-SubCell"/>
</dbReference>
<feature type="transmembrane region" description="Helical" evidence="9">
    <location>
        <begin position="285"/>
        <end position="309"/>
    </location>
</feature>
<comment type="subcellular location">
    <subcellularLocation>
        <location evidence="1">Cell membrane</location>
        <topology evidence="1">Multi-pass membrane protein</topology>
    </subcellularLocation>
</comment>
<name>A0A1H9XEG3_9PSEU</name>
<evidence type="ECO:0000256" key="2">
    <source>
        <dbReference type="ARBA" id="ARBA00022475"/>
    </source>
</evidence>
<feature type="transmembrane region" description="Helical" evidence="9">
    <location>
        <begin position="234"/>
        <end position="252"/>
    </location>
</feature>
<reference evidence="11" key="1">
    <citation type="submission" date="2016-10" db="EMBL/GenBank/DDBJ databases">
        <authorList>
            <person name="Varghese N."/>
            <person name="Submissions S."/>
        </authorList>
    </citation>
    <scope>NUCLEOTIDE SEQUENCE [LARGE SCALE GENOMIC DNA]</scope>
    <source>
        <strain evidence="11">CGMCC 4.578</strain>
    </source>
</reference>
<keyword evidence="5 9" id="KW-1133">Transmembrane helix</keyword>
<evidence type="ECO:0000313" key="11">
    <source>
        <dbReference type="Proteomes" id="UP000199028"/>
    </source>
</evidence>
<sequence length="362" mass="38731">MWLLVTWSGHYPIDLDVYRLGGLAWLEGRPLYVGFTGPPLDPQLPFTYPPVAAMLFSGLTLVPGALQNPLTVAAGFVALTAVCVAVAGEVRPGLKWTAGLLSAIGALALDPVWTTYGYGQINLFLLALVVADVVLVKDERFRGVLIGVAAAIKLTPAIFVLYFVARRDWRAAITTTVTFAGLAVAGFLVAPGDSLQYWLHSLLNPDRIGDMSLSTNQSIRGVLRGFGLAPGAETLLWAALAAVVVAVAVLLARRTRDDLVALFVVAGAGLLASPVSWLHHWVWCVPVLVFLALRGNAWPAFAAVFLVFVTRLHEFDTYVWLTVIVLGALACARGRADRCSPTPATDRGTSATPVARPPVRSR</sequence>
<keyword evidence="2" id="KW-1003">Cell membrane</keyword>
<organism evidence="10 11">
    <name type="scientific">Lentzea flaviverrucosa</name>
    <dbReference type="NCBI Taxonomy" id="200379"/>
    <lineage>
        <taxon>Bacteria</taxon>
        <taxon>Bacillati</taxon>
        <taxon>Actinomycetota</taxon>
        <taxon>Actinomycetes</taxon>
        <taxon>Pseudonocardiales</taxon>
        <taxon>Pseudonocardiaceae</taxon>
        <taxon>Lentzea</taxon>
    </lineage>
</organism>
<feature type="transmembrane region" description="Helical" evidence="9">
    <location>
        <begin position="70"/>
        <end position="87"/>
    </location>
</feature>
<evidence type="ECO:0000313" key="10">
    <source>
        <dbReference type="EMBL" id="SES44439.1"/>
    </source>
</evidence>
<keyword evidence="4 9" id="KW-0812">Transmembrane</keyword>
<feature type="region of interest" description="Disordered" evidence="8">
    <location>
        <begin position="338"/>
        <end position="362"/>
    </location>
</feature>
<evidence type="ECO:0000256" key="6">
    <source>
        <dbReference type="ARBA" id="ARBA00023136"/>
    </source>
</evidence>
<keyword evidence="11" id="KW-1185">Reference proteome</keyword>
<evidence type="ECO:0000256" key="7">
    <source>
        <dbReference type="ARBA" id="ARBA00024033"/>
    </source>
</evidence>
<evidence type="ECO:0000256" key="3">
    <source>
        <dbReference type="ARBA" id="ARBA00022679"/>
    </source>
</evidence>
<proteinExistence type="inferred from homology"/>
<dbReference type="InterPro" id="IPR018584">
    <property type="entry name" value="GT87"/>
</dbReference>
<evidence type="ECO:0000256" key="1">
    <source>
        <dbReference type="ARBA" id="ARBA00004651"/>
    </source>
</evidence>
<feature type="transmembrane region" description="Helical" evidence="9">
    <location>
        <begin position="318"/>
        <end position="336"/>
    </location>
</feature>